<accession>A0A0V1H4T0</accession>
<evidence type="ECO:0000313" key="2">
    <source>
        <dbReference type="Proteomes" id="UP000055024"/>
    </source>
</evidence>
<proteinExistence type="predicted"/>
<keyword evidence="2" id="KW-1185">Reference proteome</keyword>
<sequence>MDFLHSVCDERYYFNLAHNNAAISSSRGRLIRFISATRDFAITKLALSGGLLIPPLIFYPLHPFHRVRDPSPVDFDLRQCLAGSSFLDLWWWLQMRLSSSSFEKAPRGVYPAIYSIAGPFLKVESTFLEEHRSSSDEVAPELLYRNSLPDRLFTYWPALVSLSRSSHQSSVLRAP</sequence>
<comment type="caution">
    <text evidence="1">The sequence shown here is derived from an EMBL/GenBank/DDBJ whole genome shotgun (WGS) entry which is preliminary data.</text>
</comment>
<reference evidence="1 2" key="1">
    <citation type="submission" date="2015-01" db="EMBL/GenBank/DDBJ databases">
        <title>Evolution of Trichinella species and genotypes.</title>
        <authorList>
            <person name="Korhonen P.K."/>
            <person name="Edoardo P."/>
            <person name="Giuseppe L.R."/>
            <person name="Gasser R.B."/>
        </authorList>
    </citation>
    <scope>NUCLEOTIDE SEQUENCE [LARGE SCALE GENOMIC DNA]</scope>
    <source>
        <strain evidence="1">ISS1029</strain>
    </source>
</reference>
<evidence type="ECO:0000313" key="1">
    <source>
        <dbReference type="EMBL" id="KRZ05481.1"/>
    </source>
</evidence>
<dbReference type="EMBL" id="JYDP01000138">
    <property type="protein sequence ID" value="KRZ05481.1"/>
    <property type="molecule type" value="Genomic_DNA"/>
</dbReference>
<protein>
    <submittedName>
        <fullName evidence="1">Uncharacterized protein</fullName>
    </submittedName>
</protein>
<gene>
    <name evidence="1" type="ORF">T11_18517</name>
</gene>
<dbReference type="OrthoDB" id="5919279at2759"/>
<organism evidence="1 2">
    <name type="scientific">Trichinella zimbabwensis</name>
    <dbReference type="NCBI Taxonomy" id="268475"/>
    <lineage>
        <taxon>Eukaryota</taxon>
        <taxon>Metazoa</taxon>
        <taxon>Ecdysozoa</taxon>
        <taxon>Nematoda</taxon>
        <taxon>Enoplea</taxon>
        <taxon>Dorylaimia</taxon>
        <taxon>Trichinellida</taxon>
        <taxon>Trichinellidae</taxon>
        <taxon>Trichinella</taxon>
    </lineage>
</organism>
<dbReference type="Proteomes" id="UP000055024">
    <property type="component" value="Unassembled WGS sequence"/>
</dbReference>
<dbReference type="AlphaFoldDB" id="A0A0V1H4T0"/>
<name>A0A0V1H4T0_9BILA</name>